<dbReference type="AlphaFoldDB" id="R0KVW5"/>
<keyword evidence="1" id="KW-0175">Coiled coil</keyword>
<sequence length="123" mass="13783">MSRQSRSTAMISLGKCDEDAVLSLTLRQDDVSHEDLQYPPASVLATSSKRKSEDESESAMHNVDKQIDISPSLGNALENIVEQLDVLTLTISILEQRLTLTEDKLKECLENQQKILLQGRQEE</sequence>
<protein>
    <submittedName>
        <fullName evidence="3">WD repeat-containing protein 51B</fullName>
    </submittedName>
</protein>
<evidence type="ECO:0000256" key="2">
    <source>
        <dbReference type="SAM" id="MobiDB-lite"/>
    </source>
</evidence>
<dbReference type="Proteomes" id="UP000296049">
    <property type="component" value="Unassembled WGS sequence"/>
</dbReference>
<keyword evidence="4" id="KW-1185">Reference proteome</keyword>
<organism evidence="3 4">
    <name type="scientific">Anas platyrhynchos</name>
    <name type="common">Mallard</name>
    <name type="synonym">Anas boschas</name>
    <dbReference type="NCBI Taxonomy" id="8839"/>
    <lineage>
        <taxon>Eukaryota</taxon>
        <taxon>Metazoa</taxon>
        <taxon>Chordata</taxon>
        <taxon>Craniata</taxon>
        <taxon>Vertebrata</taxon>
        <taxon>Euteleostomi</taxon>
        <taxon>Archelosauria</taxon>
        <taxon>Archosauria</taxon>
        <taxon>Dinosauria</taxon>
        <taxon>Saurischia</taxon>
        <taxon>Theropoda</taxon>
        <taxon>Coelurosauria</taxon>
        <taxon>Aves</taxon>
        <taxon>Neognathae</taxon>
        <taxon>Galloanserae</taxon>
        <taxon>Anseriformes</taxon>
        <taxon>Anatidae</taxon>
        <taxon>Anatinae</taxon>
        <taxon>Anas</taxon>
    </lineage>
</organism>
<name>R0KVW5_ANAPL</name>
<feature type="region of interest" description="Disordered" evidence="2">
    <location>
        <begin position="33"/>
        <end position="64"/>
    </location>
</feature>
<evidence type="ECO:0000256" key="1">
    <source>
        <dbReference type="SAM" id="Coils"/>
    </source>
</evidence>
<gene>
    <name evidence="3" type="ORF">Anapl_10527</name>
</gene>
<reference evidence="4" key="1">
    <citation type="journal article" date="2013" name="Nat. Genet.">
        <title>The duck genome and transcriptome provide insight into an avian influenza virus reservoir species.</title>
        <authorList>
            <person name="Huang Y."/>
            <person name="Li Y."/>
            <person name="Burt D.W."/>
            <person name="Chen H."/>
            <person name="Zhang Y."/>
            <person name="Qian W."/>
            <person name="Kim H."/>
            <person name="Gan S."/>
            <person name="Zhao Y."/>
            <person name="Li J."/>
            <person name="Yi K."/>
            <person name="Feng H."/>
            <person name="Zhu P."/>
            <person name="Li B."/>
            <person name="Liu Q."/>
            <person name="Fairley S."/>
            <person name="Magor K.E."/>
            <person name="Du Z."/>
            <person name="Hu X."/>
            <person name="Goodman L."/>
            <person name="Tafer H."/>
            <person name="Vignal A."/>
            <person name="Lee T."/>
            <person name="Kim K.W."/>
            <person name="Sheng Z."/>
            <person name="An Y."/>
            <person name="Searle S."/>
            <person name="Herrero J."/>
            <person name="Groenen M.A."/>
            <person name="Crooijmans R.P."/>
            <person name="Faraut T."/>
            <person name="Cai Q."/>
            <person name="Webster R.G."/>
            <person name="Aldridge J.R."/>
            <person name="Warren W.C."/>
            <person name="Bartschat S."/>
            <person name="Kehr S."/>
            <person name="Marz M."/>
            <person name="Stadler P.F."/>
            <person name="Smith J."/>
            <person name="Kraus R.H."/>
            <person name="Zhao Y."/>
            <person name="Ren L."/>
            <person name="Fei J."/>
            <person name="Morisson M."/>
            <person name="Kaiser P."/>
            <person name="Griffin D.K."/>
            <person name="Rao M."/>
            <person name="Pitel F."/>
            <person name="Wang J."/>
            <person name="Li N."/>
        </authorList>
    </citation>
    <scope>NUCLEOTIDE SEQUENCE [LARGE SCALE GENOMIC DNA]</scope>
</reference>
<accession>R0KVW5</accession>
<feature type="coiled-coil region" evidence="1">
    <location>
        <begin position="77"/>
        <end position="111"/>
    </location>
</feature>
<dbReference type="EMBL" id="KB743700">
    <property type="protein sequence ID" value="EOA97388.1"/>
    <property type="molecule type" value="Genomic_DNA"/>
</dbReference>
<proteinExistence type="predicted"/>
<evidence type="ECO:0000313" key="4">
    <source>
        <dbReference type="Proteomes" id="UP000296049"/>
    </source>
</evidence>
<evidence type="ECO:0000313" key="3">
    <source>
        <dbReference type="EMBL" id="EOA97388.1"/>
    </source>
</evidence>